<dbReference type="GeneID" id="20816240"/>
<dbReference type="AlphaFoldDB" id="W4FRW0"/>
<name>W4FRW0_APHAT</name>
<evidence type="ECO:0000313" key="1">
    <source>
        <dbReference type="EMBL" id="ETV70212.1"/>
    </source>
</evidence>
<protein>
    <recommendedName>
        <fullName evidence="2">Chromo domain-containing protein</fullName>
    </recommendedName>
</protein>
<dbReference type="EMBL" id="KI913168">
    <property type="protein sequence ID" value="ETV70212.1"/>
    <property type="molecule type" value="Genomic_DNA"/>
</dbReference>
<reference evidence="1" key="1">
    <citation type="submission" date="2013-12" db="EMBL/GenBank/DDBJ databases">
        <title>The Genome Sequence of Aphanomyces astaci APO3.</title>
        <authorList>
            <consortium name="The Broad Institute Genomics Platform"/>
            <person name="Russ C."/>
            <person name="Tyler B."/>
            <person name="van West P."/>
            <person name="Dieguez-Uribeondo J."/>
            <person name="Young S.K."/>
            <person name="Zeng Q."/>
            <person name="Gargeya S."/>
            <person name="Fitzgerald M."/>
            <person name="Abouelleil A."/>
            <person name="Alvarado L."/>
            <person name="Chapman S.B."/>
            <person name="Gainer-Dewar J."/>
            <person name="Goldberg J."/>
            <person name="Griggs A."/>
            <person name="Gujja S."/>
            <person name="Hansen M."/>
            <person name="Howarth C."/>
            <person name="Imamovic A."/>
            <person name="Ireland A."/>
            <person name="Larimer J."/>
            <person name="McCowan C."/>
            <person name="Murphy C."/>
            <person name="Pearson M."/>
            <person name="Poon T.W."/>
            <person name="Priest M."/>
            <person name="Roberts A."/>
            <person name="Saif S."/>
            <person name="Shea T."/>
            <person name="Sykes S."/>
            <person name="Wortman J."/>
            <person name="Nusbaum C."/>
            <person name="Birren B."/>
        </authorList>
    </citation>
    <scope>NUCLEOTIDE SEQUENCE [LARGE SCALE GENOMIC DNA]</scope>
    <source>
        <strain evidence="1">APO3</strain>
    </source>
</reference>
<sequence length="131" mass="15177">MHKEVLNRNEQHTCKAAKATDTFDVCNVAEGDNVLWSRVDERYYPQLLVTWIDPYCVKSVGEISVVLDHLVTHEEREAHSSHVMMYEEASFEVTEEILEHVRSIAGHKFVPDVSDFMLEVFWEGFEDTESS</sequence>
<evidence type="ECO:0008006" key="2">
    <source>
        <dbReference type="Google" id="ProtNLM"/>
    </source>
</evidence>
<proteinExistence type="predicted"/>
<dbReference type="OrthoDB" id="78018at2759"/>
<organism evidence="1">
    <name type="scientific">Aphanomyces astaci</name>
    <name type="common">Crayfish plague agent</name>
    <dbReference type="NCBI Taxonomy" id="112090"/>
    <lineage>
        <taxon>Eukaryota</taxon>
        <taxon>Sar</taxon>
        <taxon>Stramenopiles</taxon>
        <taxon>Oomycota</taxon>
        <taxon>Saprolegniomycetes</taxon>
        <taxon>Saprolegniales</taxon>
        <taxon>Verrucalvaceae</taxon>
        <taxon>Aphanomyces</taxon>
    </lineage>
</organism>
<gene>
    <name evidence="1" type="ORF">H257_14244</name>
</gene>
<dbReference type="RefSeq" id="XP_009840308.1">
    <property type="nucleotide sequence ID" value="XM_009842006.1"/>
</dbReference>
<accession>W4FRW0</accession>
<dbReference type="VEuPathDB" id="FungiDB:H257_14244"/>